<dbReference type="AlphaFoldDB" id="A0A2S6CB40"/>
<comment type="caution">
    <text evidence="5">The sequence shown here is derived from an EMBL/GenBank/DDBJ whole genome shotgun (WGS) entry which is preliminary data.</text>
</comment>
<keyword evidence="1" id="KW-0234">DNA repair</keyword>
<keyword evidence="6" id="KW-1185">Reference proteome</keyword>
<feature type="region of interest" description="Disordered" evidence="2">
    <location>
        <begin position="441"/>
        <end position="473"/>
    </location>
</feature>
<dbReference type="PANTHER" id="PTHR47642">
    <property type="entry name" value="ATP-DEPENDENT DNA HELICASE"/>
    <property type="match status" value="1"/>
</dbReference>
<name>A0A2S6CB40_9PEZI</name>
<feature type="domain" description="Rad60/SUMO-like" evidence="4">
    <location>
        <begin position="323"/>
        <end position="392"/>
    </location>
</feature>
<evidence type="ECO:0000313" key="6">
    <source>
        <dbReference type="Proteomes" id="UP000237631"/>
    </source>
</evidence>
<keyword evidence="1" id="KW-0347">Helicase</keyword>
<feature type="domain" description="DNA helicase Pif1-like DEAD-box helicase" evidence="3">
    <location>
        <begin position="471"/>
        <end position="620"/>
    </location>
</feature>
<organism evidence="5 6">
    <name type="scientific">Cercospora berteroae</name>
    <dbReference type="NCBI Taxonomy" id="357750"/>
    <lineage>
        <taxon>Eukaryota</taxon>
        <taxon>Fungi</taxon>
        <taxon>Dikarya</taxon>
        <taxon>Ascomycota</taxon>
        <taxon>Pezizomycotina</taxon>
        <taxon>Dothideomycetes</taxon>
        <taxon>Dothideomycetidae</taxon>
        <taxon>Mycosphaerellales</taxon>
        <taxon>Mycosphaerellaceae</taxon>
        <taxon>Cercospora</taxon>
    </lineage>
</organism>
<keyword evidence="1" id="KW-0227">DNA damage</keyword>
<feature type="region of interest" description="Disordered" evidence="2">
    <location>
        <begin position="191"/>
        <end position="233"/>
    </location>
</feature>
<keyword evidence="1" id="KW-0547">Nucleotide-binding</keyword>
<evidence type="ECO:0000259" key="4">
    <source>
        <dbReference type="Pfam" id="PF11976"/>
    </source>
</evidence>
<dbReference type="Gene3D" id="3.40.50.300">
    <property type="entry name" value="P-loop containing nucleotide triphosphate hydrolases"/>
    <property type="match status" value="2"/>
</dbReference>
<comment type="similarity">
    <text evidence="1">Belongs to the helicase family.</text>
</comment>
<dbReference type="GO" id="GO:0006310">
    <property type="term" value="P:DNA recombination"/>
    <property type="evidence" value="ECO:0007669"/>
    <property type="project" value="UniProtKB-KW"/>
</dbReference>
<dbReference type="InterPro" id="IPR051055">
    <property type="entry name" value="PIF1_helicase"/>
</dbReference>
<protein>
    <recommendedName>
        <fullName evidence="1">ATP-dependent DNA helicase</fullName>
        <ecNumber evidence="1">5.6.2.3</ecNumber>
    </recommendedName>
</protein>
<dbReference type="STRING" id="357750.A0A2S6CB40"/>
<dbReference type="GO" id="GO:0006281">
    <property type="term" value="P:DNA repair"/>
    <property type="evidence" value="ECO:0007669"/>
    <property type="project" value="UniProtKB-KW"/>
</dbReference>
<dbReference type="InterPro" id="IPR027417">
    <property type="entry name" value="P-loop_NTPase"/>
</dbReference>
<comment type="cofactor">
    <cofactor evidence="1">
        <name>Mg(2+)</name>
        <dbReference type="ChEBI" id="CHEBI:18420"/>
    </cofactor>
</comment>
<accession>A0A2S6CB40</accession>
<dbReference type="Pfam" id="PF11976">
    <property type="entry name" value="Rad60-SLD"/>
    <property type="match status" value="1"/>
</dbReference>
<keyword evidence="1" id="KW-0378">Hydrolase</keyword>
<comment type="catalytic activity">
    <reaction evidence="1">
        <text>ATP + H2O = ADP + phosphate + H(+)</text>
        <dbReference type="Rhea" id="RHEA:13065"/>
        <dbReference type="ChEBI" id="CHEBI:15377"/>
        <dbReference type="ChEBI" id="CHEBI:15378"/>
        <dbReference type="ChEBI" id="CHEBI:30616"/>
        <dbReference type="ChEBI" id="CHEBI:43474"/>
        <dbReference type="ChEBI" id="CHEBI:456216"/>
        <dbReference type="EC" id="5.6.2.3"/>
    </reaction>
</comment>
<dbReference type="InterPro" id="IPR029071">
    <property type="entry name" value="Ubiquitin-like_domsf"/>
</dbReference>
<reference evidence="6" key="1">
    <citation type="journal article" date="2017" name="bioRxiv">
        <title>Conservation of a gene cluster reveals novel cercosporin biosynthetic mechanisms and extends production to the genus Colletotrichum.</title>
        <authorList>
            <person name="de Jonge R."/>
            <person name="Ebert M.K."/>
            <person name="Huitt-Roehl C.R."/>
            <person name="Pal P."/>
            <person name="Suttle J.C."/>
            <person name="Spanner R.E."/>
            <person name="Neubauer J.D."/>
            <person name="Jurick W.M.II."/>
            <person name="Stott K.A."/>
            <person name="Secor G.A."/>
            <person name="Thomma B.P.H.J."/>
            <person name="Van de Peer Y."/>
            <person name="Townsend C.A."/>
            <person name="Bolton M.D."/>
        </authorList>
    </citation>
    <scope>NUCLEOTIDE SEQUENCE [LARGE SCALE GENOMIC DNA]</scope>
    <source>
        <strain evidence="6">CBS538.71</strain>
    </source>
</reference>
<dbReference type="SUPFAM" id="SSF54236">
    <property type="entry name" value="Ubiquitin-like"/>
    <property type="match status" value="1"/>
</dbReference>
<evidence type="ECO:0000256" key="2">
    <source>
        <dbReference type="SAM" id="MobiDB-lite"/>
    </source>
</evidence>
<dbReference type="CDD" id="cd18809">
    <property type="entry name" value="SF1_C_RecD"/>
    <property type="match status" value="1"/>
</dbReference>
<feature type="region of interest" description="Disordered" evidence="2">
    <location>
        <begin position="254"/>
        <end position="290"/>
    </location>
</feature>
<feature type="compositionally biased region" description="Basic and acidic residues" evidence="2">
    <location>
        <begin position="201"/>
        <end position="217"/>
    </location>
</feature>
<proteinExistence type="inferred from homology"/>
<gene>
    <name evidence="5" type="ORF">CBER1_00505</name>
</gene>
<sequence>MIEYQYLTAPAADSVALYAFNGEGTRWLSPTGAAYRRILSYDCGQIWNWCQQNPINTTIAPLMLEQLAGHCGVAVGLVSTLAQEGNQLVQRFSSIGHDEQQRWLLADLNIRLAIQDLDLKQAKSPGFVISQQPSDEAVMCRLHMNGGSIKTLQGMLGQQPAQKSAEIQPTGASSCDATTSVPHIPVAQRMPLAQSSSNLPSRKDVAPATGDKRKREGLSGPASFLPGSDSDDENALEEQAAGLQAKIASIRARTAEEDISMPRKKARKAKLQDRSAASVGSASHLPIQQPTAPAHPLVQSKMETELPPVTATNSVAVSSSNGIKLILKRQGKPDYRCKASVNTTFEKIITVARKEFEIPVTQAVCLHFEGQRLSAAELVREAGLRDYDCLKVFDLPASNPHNTSAVDLKAETKMVPDEAVQQCHIAAAILANLIPMPPVVDLTSSSPPQHMSPAAAQVQPPPPPPPQSEPQLCGEQQEVVDAILAGQNVFYTGSAGCGKSTVLKAFVPRLRELGKTVRIIAPTGKAALDINGSTTWTYAGWTPGHMKRPLDELVSAAHGKFVSKRFRDTDVLVIDEVSMVENHLLTRLSKIMQAVRGRDLPFGGVQLVVTGDFCQLPPVKPFQFCMTCGREQFRKVGPRGETLYRCPLHGDCNDDDKWAFRSAVWEDCKFKHVNLTNIHRQSDEVFIGILQKLRIGKPLTNADRQLLLNHPCEVKNAVKLFPTREEVRRINQTEFDRLKTAKREFRCLDYFSWNETHGNLREKGRRSPVDNSLEALREHRLDTLVEFKAGMLIVLLVNLDIANGLVNGSQGRVVGFEPYAESKLPKAAVREGGGRVTSFSRSSGKKSRYGRDTSPEPSESMVQGELRGEYAELQQGQIKDFILQSRNQNKMWPIVEFDNGLRRTVYADCQVNELGDEKPYTLLARTQIPLIAAWAMTIHKSQGMTLNRVIVDLGRSFEEGQEYVALSRARSLEGLKVMGLGENVGKGGNAQVKQFLKEKFNLS</sequence>
<dbReference type="InterPro" id="IPR022617">
    <property type="entry name" value="Rad60/SUMO-like_dom"/>
</dbReference>
<evidence type="ECO:0000259" key="3">
    <source>
        <dbReference type="Pfam" id="PF05970"/>
    </source>
</evidence>
<feature type="compositionally biased region" description="Polar residues" evidence="2">
    <location>
        <begin position="278"/>
        <end position="290"/>
    </location>
</feature>
<dbReference type="EMBL" id="PNEN01000503">
    <property type="protein sequence ID" value="PPJ56962.1"/>
    <property type="molecule type" value="Genomic_DNA"/>
</dbReference>
<dbReference type="Proteomes" id="UP000237631">
    <property type="component" value="Unassembled WGS sequence"/>
</dbReference>
<dbReference type="EC" id="5.6.2.3" evidence="1"/>
<keyword evidence="1" id="KW-0067">ATP-binding</keyword>
<dbReference type="OrthoDB" id="432234at2759"/>
<feature type="region of interest" description="Disordered" evidence="2">
    <location>
        <begin position="154"/>
        <end position="179"/>
    </location>
</feature>
<dbReference type="Pfam" id="PF05970">
    <property type="entry name" value="PIF1"/>
    <property type="match status" value="1"/>
</dbReference>
<dbReference type="SUPFAM" id="SSF52540">
    <property type="entry name" value="P-loop containing nucleoside triphosphate hydrolases"/>
    <property type="match status" value="2"/>
</dbReference>
<feature type="compositionally biased region" description="Pro residues" evidence="2">
    <location>
        <begin position="459"/>
        <end position="468"/>
    </location>
</feature>
<evidence type="ECO:0000313" key="5">
    <source>
        <dbReference type="EMBL" id="PPJ56962.1"/>
    </source>
</evidence>
<evidence type="ECO:0000256" key="1">
    <source>
        <dbReference type="RuleBase" id="RU363044"/>
    </source>
</evidence>
<dbReference type="GO" id="GO:0043139">
    <property type="term" value="F:5'-3' DNA helicase activity"/>
    <property type="evidence" value="ECO:0007669"/>
    <property type="project" value="UniProtKB-EC"/>
</dbReference>
<feature type="region of interest" description="Disordered" evidence="2">
    <location>
        <begin position="831"/>
        <end position="864"/>
    </location>
</feature>
<dbReference type="Gene3D" id="3.10.20.90">
    <property type="entry name" value="Phosphatidylinositol 3-kinase Catalytic Subunit, Chain A, domain 1"/>
    <property type="match status" value="1"/>
</dbReference>
<dbReference type="GO" id="GO:0005524">
    <property type="term" value="F:ATP binding"/>
    <property type="evidence" value="ECO:0007669"/>
    <property type="project" value="UniProtKB-KW"/>
</dbReference>
<dbReference type="InterPro" id="IPR010285">
    <property type="entry name" value="DNA_helicase_pif1-like_DEAD"/>
</dbReference>
<feature type="compositionally biased region" description="Polar residues" evidence="2">
    <location>
        <begin position="159"/>
        <end position="179"/>
    </location>
</feature>
<dbReference type="PANTHER" id="PTHR47642:SF5">
    <property type="entry name" value="ATP-DEPENDENT DNA HELICASE"/>
    <property type="match status" value="1"/>
</dbReference>
<dbReference type="GO" id="GO:0000723">
    <property type="term" value="P:telomere maintenance"/>
    <property type="evidence" value="ECO:0007669"/>
    <property type="project" value="InterPro"/>
</dbReference>
<dbReference type="GO" id="GO:0016887">
    <property type="term" value="F:ATP hydrolysis activity"/>
    <property type="evidence" value="ECO:0007669"/>
    <property type="project" value="RHEA"/>
</dbReference>
<keyword evidence="1" id="KW-0233">DNA recombination</keyword>